<dbReference type="Pfam" id="PF13807">
    <property type="entry name" value="GNVR"/>
    <property type="match status" value="1"/>
</dbReference>
<evidence type="ECO:0000256" key="3">
    <source>
        <dbReference type="ARBA" id="ARBA00022692"/>
    </source>
</evidence>
<feature type="transmembrane region" description="Helical" evidence="6">
    <location>
        <begin position="337"/>
        <end position="359"/>
    </location>
</feature>
<dbReference type="GO" id="GO:0005886">
    <property type="term" value="C:plasma membrane"/>
    <property type="evidence" value="ECO:0007669"/>
    <property type="project" value="UniProtKB-SubCell"/>
</dbReference>
<protein>
    <submittedName>
        <fullName evidence="9">G-rich domain on putative tyrosine kinase</fullName>
    </submittedName>
</protein>
<keyword evidence="3 6" id="KW-0812">Transmembrane</keyword>
<keyword evidence="4 6" id="KW-1133">Transmembrane helix</keyword>
<dbReference type="InterPro" id="IPR050445">
    <property type="entry name" value="Bact_polysacc_biosynth/exp"/>
</dbReference>
<evidence type="ECO:0000256" key="1">
    <source>
        <dbReference type="ARBA" id="ARBA00004651"/>
    </source>
</evidence>
<reference evidence="9 10" key="1">
    <citation type="submission" date="2016-10" db="EMBL/GenBank/DDBJ databases">
        <authorList>
            <person name="de Groot N.N."/>
        </authorList>
    </citation>
    <scope>NUCLEOTIDE SEQUENCE [LARGE SCALE GENOMIC DNA]</scope>
    <source>
        <strain evidence="9 10">DSM 24956</strain>
    </source>
</reference>
<dbReference type="AlphaFoldDB" id="A0A1H2TNB5"/>
<name>A0A1H2TNB5_9FLAO</name>
<dbReference type="GO" id="GO:0004713">
    <property type="term" value="F:protein tyrosine kinase activity"/>
    <property type="evidence" value="ECO:0007669"/>
    <property type="project" value="TreeGrafter"/>
</dbReference>
<dbReference type="InterPro" id="IPR003856">
    <property type="entry name" value="LPS_length_determ_N"/>
</dbReference>
<proteinExistence type="predicted"/>
<accession>A0A1H2TNB5</accession>
<evidence type="ECO:0000259" key="7">
    <source>
        <dbReference type="Pfam" id="PF02706"/>
    </source>
</evidence>
<keyword evidence="5 6" id="KW-0472">Membrane</keyword>
<dbReference type="OrthoDB" id="1522571at2"/>
<keyword evidence="10" id="KW-1185">Reference proteome</keyword>
<sequence>MSINNKVFIEEEEIDVIKWAKKLWVNRRTIYLFILVFMFIGFFVAIFTKNEYTAKTTILPQSESGSTGGLGGLAAIAGVKLSGSSNTDIPPSLFPKIVNSIGFKKELLKTEITFSELDKKVSFEEYFRDIYKPSVISTMKKYTIGLPGILIGLIKGVNNEESNNNQIEKSKEINLIQVSADENSRIKQLNSRVSMDVNTIDGYITISAVMPEARASAELVSNFKLLLQKYIIALKIQKSQEKLLFIEKQYNEREKIFKKSQDKFASFQDRNQYTNSALVSTRKARLKSENDMAYEIYLELAKQLENQKIKVKEDTPIFTVLEEITIPLEKSKPRRGFIVIVYTFLGAFLGVIFVFFKLYSPIFKENWRKS</sequence>
<dbReference type="Proteomes" id="UP000199595">
    <property type="component" value="Unassembled WGS sequence"/>
</dbReference>
<evidence type="ECO:0000313" key="10">
    <source>
        <dbReference type="Proteomes" id="UP000199595"/>
    </source>
</evidence>
<dbReference type="PANTHER" id="PTHR32309:SF13">
    <property type="entry name" value="FERRIC ENTEROBACTIN TRANSPORT PROTEIN FEPE"/>
    <property type="match status" value="1"/>
</dbReference>
<dbReference type="RefSeq" id="WP_090119858.1">
    <property type="nucleotide sequence ID" value="NZ_FNNJ01000001.1"/>
</dbReference>
<keyword evidence="9" id="KW-0808">Transferase</keyword>
<dbReference type="EMBL" id="FNNJ01000001">
    <property type="protein sequence ID" value="SDW45340.1"/>
    <property type="molecule type" value="Genomic_DNA"/>
</dbReference>
<keyword evidence="9" id="KW-0418">Kinase</keyword>
<dbReference type="STRING" id="762486.SAMN05444411_101760"/>
<evidence type="ECO:0000259" key="8">
    <source>
        <dbReference type="Pfam" id="PF13807"/>
    </source>
</evidence>
<gene>
    <name evidence="9" type="ORF">SAMN05444411_101760</name>
</gene>
<feature type="domain" description="Tyrosine-protein kinase G-rich" evidence="8">
    <location>
        <begin position="285"/>
        <end position="357"/>
    </location>
</feature>
<dbReference type="PANTHER" id="PTHR32309">
    <property type="entry name" value="TYROSINE-PROTEIN KINASE"/>
    <property type="match status" value="1"/>
</dbReference>
<organism evidence="9 10">
    <name type="scientific">Lutibacter oricola</name>
    <dbReference type="NCBI Taxonomy" id="762486"/>
    <lineage>
        <taxon>Bacteria</taxon>
        <taxon>Pseudomonadati</taxon>
        <taxon>Bacteroidota</taxon>
        <taxon>Flavobacteriia</taxon>
        <taxon>Flavobacteriales</taxon>
        <taxon>Flavobacteriaceae</taxon>
        <taxon>Lutibacter</taxon>
    </lineage>
</organism>
<evidence type="ECO:0000256" key="2">
    <source>
        <dbReference type="ARBA" id="ARBA00022475"/>
    </source>
</evidence>
<comment type="subcellular location">
    <subcellularLocation>
        <location evidence="1">Cell membrane</location>
        <topology evidence="1">Multi-pass membrane protein</topology>
    </subcellularLocation>
</comment>
<evidence type="ECO:0000256" key="5">
    <source>
        <dbReference type="ARBA" id="ARBA00023136"/>
    </source>
</evidence>
<evidence type="ECO:0000256" key="6">
    <source>
        <dbReference type="SAM" id="Phobius"/>
    </source>
</evidence>
<evidence type="ECO:0000313" key="9">
    <source>
        <dbReference type="EMBL" id="SDW45340.1"/>
    </source>
</evidence>
<feature type="domain" description="Polysaccharide chain length determinant N-terminal" evidence="7">
    <location>
        <begin position="12"/>
        <end position="67"/>
    </location>
</feature>
<evidence type="ECO:0000256" key="4">
    <source>
        <dbReference type="ARBA" id="ARBA00022989"/>
    </source>
</evidence>
<feature type="transmembrane region" description="Helical" evidence="6">
    <location>
        <begin position="30"/>
        <end position="48"/>
    </location>
</feature>
<dbReference type="InterPro" id="IPR032807">
    <property type="entry name" value="GNVR"/>
</dbReference>
<dbReference type="Pfam" id="PF02706">
    <property type="entry name" value="Wzz"/>
    <property type="match status" value="1"/>
</dbReference>
<keyword evidence="2" id="KW-1003">Cell membrane</keyword>